<evidence type="ECO:0000313" key="1">
    <source>
        <dbReference type="EMBL" id="CAI4005768.1"/>
    </source>
</evidence>
<dbReference type="Proteomes" id="UP001152797">
    <property type="component" value="Unassembled WGS sequence"/>
</dbReference>
<dbReference type="EMBL" id="CAMXCT010003686">
    <property type="protein sequence ID" value="CAI4005768.1"/>
    <property type="molecule type" value="Genomic_DNA"/>
</dbReference>
<reference evidence="2" key="2">
    <citation type="submission" date="2024-04" db="EMBL/GenBank/DDBJ databases">
        <authorList>
            <person name="Chen Y."/>
            <person name="Shah S."/>
            <person name="Dougan E. K."/>
            <person name="Thang M."/>
            <person name="Chan C."/>
        </authorList>
    </citation>
    <scope>NUCLEOTIDE SEQUENCE [LARGE SCALE GENOMIC DNA]</scope>
</reference>
<dbReference type="EMBL" id="CAMXCT020003686">
    <property type="protein sequence ID" value="CAL1159143.1"/>
    <property type="molecule type" value="Genomic_DNA"/>
</dbReference>
<evidence type="ECO:0000313" key="2">
    <source>
        <dbReference type="EMBL" id="CAL1159143.1"/>
    </source>
</evidence>
<evidence type="ECO:0000313" key="3">
    <source>
        <dbReference type="Proteomes" id="UP001152797"/>
    </source>
</evidence>
<name>A0A9P1D7P8_9DINO</name>
<protein>
    <submittedName>
        <fullName evidence="1">Uncharacterized protein</fullName>
    </submittedName>
</protein>
<accession>A0A9P1D7P8</accession>
<keyword evidence="3" id="KW-1185">Reference proteome</keyword>
<proteinExistence type="predicted"/>
<comment type="caution">
    <text evidence="1">The sequence shown here is derived from an EMBL/GenBank/DDBJ whole genome shotgun (WGS) entry which is preliminary data.</text>
</comment>
<organism evidence="1">
    <name type="scientific">Cladocopium goreaui</name>
    <dbReference type="NCBI Taxonomy" id="2562237"/>
    <lineage>
        <taxon>Eukaryota</taxon>
        <taxon>Sar</taxon>
        <taxon>Alveolata</taxon>
        <taxon>Dinophyceae</taxon>
        <taxon>Suessiales</taxon>
        <taxon>Symbiodiniaceae</taxon>
        <taxon>Cladocopium</taxon>
    </lineage>
</organism>
<dbReference type="EMBL" id="CAMXCT030003686">
    <property type="protein sequence ID" value="CAL4793080.1"/>
    <property type="molecule type" value="Genomic_DNA"/>
</dbReference>
<reference evidence="1" key="1">
    <citation type="submission" date="2022-10" db="EMBL/GenBank/DDBJ databases">
        <authorList>
            <person name="Chen Y."/>
            <person name="Dougan E. K."/>
            <person name="Chan C."/>
            <person name="Rhodes N."/>
            <person name="Thang M."/>
        </authorList>
    </citation>
    <scope>NUCLEOTIDE SEQUENCE</scope>
</reference>
<sequence length="86" mass="9981">MKTYDLMKDAPGCTGMFWRADPRSGKKGSMDNWPRDGAQLQGIVHEVNGEKWLECKQVKQKGGSWISCEADQWMPFRYSQYYLQEA</sequence>
<dbReference type="OrthoDB" id="409572at2759"/>
<dbReference type="AlphaFoldDB" id="A0A9P1D7P8"/>
<gene>
    <name evidence="1" type="ORF">C1SCF055_LOCUS31467</name>
</gene>